<dbReference type="Proteomes" id="UP000053477">
    <property type="component" value="Unassembled WGS sequence"/>
</dbReference>
<dbReference type="EMBL" id="KQ085890">
    <property type="protein sequence ID" value="KLO18929.1"/>
    <property type="molecule type" value="Genomic_DNA"/>
</dbReference>
<dbReference type="AlphaFoldDB" id="A0A0H2S4U0"/>
<proteinExistence type="predicted"/>
<evidence type="ECO:0000313" key="1">
    <source>
        <dbReference type="EMBL" id="KLO18929.1"/>
    </source>
</evidence>
<organism evidence="1 2">
    <name type="scientific">Schizopora paradoxa</name>
    <dbReference type="NCBI Taxonomy" id="27342"/>
    <lineage>
        <taxon>Eukaryota</taxon>
        <taxon>Fungi</taxon>
        <taxon>Dikarya</taxon>
        <taxon>Basidiomycota</taxon>
        <taxon>Agaricomycotina</taxon>
        <taxon>Agaricomycetes</taxon>
        <taxon>Hymenochaetales</taxon>
        <taxon>Schizoporaceae</taxon>
        <taxon>Schizopora</taxon>
    </lineage>
</organism>
<protein>
    <submittedName>
        <fullName evidence="1">Uncharacterized protein</fullName>
    </submittedName>
</protein>
<evidence type="ECO:0000313" key="2">
    <source>
        <dbReference type="Proteomes" id="UP000053477"/>
    </source>
</evidence>
<dbReference type="InParanoid" id="A0A0H2S4U0"/>
<reference evidence="1 2" key="1">
    <citation type="submission" date="2015-04" db="EMBL/GenBank/DDBJ databases">
        <title>Complete genome sequence of Schizopora paradoxa KUC8140, a cosmopolitan wood degrader in East Asia.</title>
        <authorList>
            <consortium name="DOE Joint Genome Institute"/>
            <person name="Min B."/>
            <person name="Park H."/>
            <person name="Jang Y."/>
            <person name="Kim J.-J."/>
            <person name="Kim K.H."/>
            <person name="Pangilinan J."/>
            <person name="Lipzen A."/>
            <person name="Riley R."/>
            <person name="Grigoriev I.V."/>
            <person name="Spatafora J.W."/>
            <person name="Choi I.-G."/>
        </authorList>
    </citation>
    <scope>NUCLEOTIDE SEQUENCE [LARGE SCALE GENOMIC DNA]</scope>
    <source>
        <strain evidence="1 2">KUC8140</strain>
    </source>
</reference>
<accession>A0A0H2S4U0</accession>
<gene>
    <name evidence="1" type="ORF">SCHPADRAFT_94115</name>
</gene>
<sequence>MTRLCWKALYSRLLFTASVDSNPNSVKLESFWILGDVFGTKRASLFLAGMDSDELMVVHLRPSEMHANHDVELRPNRTQTY</sequence>
<name>A0A0H2S4U0_9AGAM</name>
<keyword evidence="2" id="KW-1185">Reference proteome</keyword>